<sequence>MLKTICYYITDYGYGHATRSIAIIRSLFQHSGQSFRIIVCSGKALPFIQESLKEYENAISYRAISTDLGYFLQSGSIEPDLERLKYEFALYMEEWPGIIDREINFLLQEKVDLVVSDISPIPFAAADKLNMVSVGISNFTWYTAYEQMMDEQSLAFLYQAYSHMDYFLSLPGADEPDWGRLGHIQTNFFSRAASQQEVSKIKARLNPDGSKLIVYFALGMNISVNDLEEMSMWADDSCQFIVSSNMSLERSNVCVIPSEDTESQNYLAAADLVISKPGWGTVSEAVCFNKPLLLVDRKSFTEDQNTVKALTGRHSYQKMEWEMLKRTAVTRELVAAIEEQDVQERAADRDLSLPSITGFLMNLLK</sequence>
<dbReference type="Proteomes" id="UP001596047">
    <property type="component" value="Unassembled WGS sequence"/>
</dbReference>
<evidence type="ECO:0000313" key="3">
    <source>
        <dbReference type="Proteomes" id="UP001596047"/>
    </source>
</evidence>
<dbReference type="Gene3D" id="3.40.50.2000">
    <property type="entry name" value="Glycogen Phosphorylase B"/>
    <property type="match status" value="1"/>
</dbReference>
<gene>
    <name evidence="2" type="ORF">ACFPYJ_28015</name>
</gene>
<proteinExistence type="predicted"/>
<evidence type="ECO:0000313" key="2">
    <source>
        <dbReference type="EMBL" id="MFC5652882.1"/>
    </source>
</evidence>
<organism evidence="2 3">
    <name type="scientific">Paenibacillus solisilvae</name>
    <dbReference type="NCBI Taxonomy" id="2486751"/>
    <lineage>
        <taxon>Bacteria</taxon>
        <taxon>Bacillati</taxon>
        <taxon>Bacillota</taxon>
        <taxon>Bacilli</taxon>
        <taxon>Bacillales</taxon>
        <taxon>Paenibacillaceae</taxon>
        <taxon>Paenibacillus</taxon>
    </lineage>
</organism>
<dbReference type="PANTHER" id="PTHR38134:SF2">
    <property type="entry name" value="GALACTOKINASE"/>
    <property type="match status" value="1"/>
</dbReference>
<dbReference type="EMBL" id="JBHSOW010000106">
    <property type="protein sequence ID" value="MFC5652882.1"/>
    <property type="molecule type" value="Genomic_DNA"/>
</dbReference>
<reference evidence="3" key="1">
    <citation type="journal article" date="2019" name="Int. J. Syst. Evol. Microbiol.">
        <title>The Global Catalogue of Microorganisms (GCM) 10K type strain sequencing project: providing services to taxonomists for standard genome sequencing and annotation.</title>
        <authorList>
            <consortium name="The Broad Institute Genomics Platform"/>
            <consortium name="The Broad Institute Genome Sequencing Center for Infectious Disease"/>
            <person name="Wu L."/>
            <person name="Ma J."/>
        </authorList>
    </citation>
    <scope>NUCLEOTIDE SEQUENCE [LARGE SCALE GENOMIC DNA]</scope>
    <source>
        <strain evidence="3">CGMCC 1.3240</strain>
    </source>
</reference>
<accession>A0ABW0W489</accession>
<evidence type="ECO:0000259" key="1">
    <source>
        <dbReference type="Pfam" id="PF04101"/>
    </source>
</evidence>
<comment type="caution">
    <text evidence="2">The sequence shown here is derived from an EMBL/GenBank/DDBJ whole genome shotgun (WGS) entry which is preliminary data.</text>
</comment>
<dbReference type="Pfam" id="PF04101">
    <property type="entry name" value="Glyco_tran_28_C"/>
    <property type="match status" value="1"/>
</dbReference>
<dbReference type="SUPFAM" id="SSF53756">
    <property type="entry name" value="UDP-Glycosyltransferase/glycogen phosphorylase"/>
    <property type="match status" value="1"/>
</dbReference>
<dbReference type="InterPro" id="IPR053205">
    <property type="entry name" value="GHMP_kinase_L-arabinokinase"/>
</dbReference>
<feature type="domain" description="Glycosyl transferase family 28 C-terminal" evidence="1">
    <location>
        <begin position="261"/>
        <end position="305"/>
    </location>
</feature>
<keyword evidence="3" id="KW-1185">Reference proteome</keyword>
<dbReference type="PANTHER" id="PTHR38134">
    <property type="entry name" value="SLR1395 PROTEIN"/>
    <property type="match status" value="1"/>
</dbReference>
<dbReference type="RefSeq" id="WP_379191536.1">
    <property type="nucleotide sequence ID" value="NZ_JBHSOW010000106.1"/>
</dbReference>
<name>A0ABW0W489_9BACL</name>
<dbReference type="InterPro" id="IPR007235">
    <property type="entry name" value="Glyco_trans_28_C"/>
</dbReference>
<protein>
    <submittedName>
        <fullName evidence="2">Glycosyltransferase</fullName>
    </submittedName>
</protein>